<sequence length="101" mass="12128">MVQRKNVFVWIDRYLVAIQALENRLQTLGALRYYHGLRPTLLLKNLQADERRITYGNSTINEYSFAAQHMQARYHLLCRQILHRLRSHHKMNKTSSHQLLR</sequence>
<organism evidence="1 2">
    <name type="scientific">Phytophthora megakarya</name>
    <dbReference type="NCBI Taxonomy" id="4795"/>
    <lineage>
        <taxon>Eukaryota</taxon>
        <taxon>Sar</taxon>
        <taxon>Stramenopiles</taxon>
        <taxon>Oomycota</taxon>
        <taxon>Peronosporomycetes</taxon>
        <taxon>Peronosporales</taxon>
        <taxon>Peronosporaceae</taxon>
        <taxon>Phytophthora</taxon>
    </lineage>
</organism>
<reference evidence="2" key="1">
    <citation type="submission" date="2017-03" db="EMBL/GenBank/DDBJ databases">
        <title>Phytopthora megakarya and P. palmivora, two closely related causual agents of cacao black pod achieved similar genome size and gene model numbers by different mechanisms.</title>
        <authorList>
            <person name="Ali S."/>
            <person name="Shao J."/>
            <person name="Larry D.J."/>
            <person name="Kronmiller B."/>
            <person name="Shen D."/>
            <person name="Strem M.D."/>
            <person name="Melnick R.L."/>
            <person name="Guiltinan M.J."/>
            <person name="Tyler B.M."/>
            <person name="Meinhardt L.W."/>
            <person name="Bailey B.A."/>
        </authorList>
    </citation>
    <scope>NUCLEOTIDE SEQUENCE [LARGE SCALE GENOMIC DNA]</scope>
    <source>
        <strain evidence="2">zdho120</strain>
    </source>
</reference>
<comment type="caution">
    <text evidence="1">The sequence shown here is derived from an EMBL/GenBank/DDBJ whole genome shotgun (WGS) entry which is preliminary data.</text>
</comment>
<evidence type="ECO:0000313" key="2">
    <source>
        <dbReference type="Proteomes" id="UP000198211"/>
    </source>
</evidence>
<dbReference type="Proteomes" id="UP000198211">
    <property type="component" value="Unassembled WGS sequence"/>
</dbReference>
<keyword evidence="2" id="KW-1185">Reference proteome</keyword>
<accession>A0A225V149</accession>
<name>A0A225V149_9STRA</name>
<proteinExistence type="predicted"/>
<protein>
    <submittedName>
        <fullName evidence="1">Uncharacterized protein</fullName>
    </submittedName>
</protein>
<dbReference type="AlphaFoldDB" id="A0A225V149"/>
<gene>
    <name evidence="1" type="ORF">PHMEG_00029450</name>
</gene>
<evidence type="ECO:0000313" key="1">
    <source>
        <dbReference type="EMBL" id="OWY99535.1"/>
    </source>
</evidence>
<dbReference type="EMBL" id="NBNE01008388">
    <property type="protein sequence ID" value="OWY99535.1"/>
    <property type="molecule type" value="Genomic_DNA"/>
</dbReference>